<evidence type="ECO:0000256" key="2">
    <source>
        <dbReference type="SAM" id="Phobius"/>
    </source>
</evidence>
<feature type="transmembrane region" description="Helical" evidence="2">
    <location>
        <begin position="314"/>
        <end position="336"/>
    </location>
</feature>
<evidence type="ECO:0000313" key="4">
    <source>
        <dbReference type="EMBL" id="OBR66667.1"/>
    </source>
</evidence>
<dbReference type="InterPro" id="IPR052173">
    <property type="entry name" value="Beta-lactam_resp_regulator"/>
</dbReference>
<feature type="transmembrane region" description="Helical" evidence="2">
    <location>
        <begin position="46"/>
        <end position="67"/>
    </location>
</feature>
<dbReference type="Proteomes" id="UP000092024">
    <property type="component" value="Unassembled WGS sequence"/>
</dbReference>
<feature type="compositionally biased region" description="Low complexity" evidence="1">
    <location>
        <begin position="393"/>
        <end position="405"/>
    </location>
</feature>
<keyword evidence="2" id="KW-0812">Transmembrane</keyword>
<evidence type="ECO:0000256" key="1">
    <source>
        <dbReference type="SAM" id="MobiDB-lite"/>
    </source>
</evidence>
<protein>
    <recommendedName>
        <fullName evidence="3">Peptidase M56 domain-containing protein</fullName>
    </recommendedName>
</protein>
<accession>A0A1A5YM22</accession>
<dbReference type="EMBL" id="LYPA01000045">
    <property type="protein sequence ID" value="OBR66667.1"/>
    <property type="molecule type" value="Genomic_DNA"/>
</dbReference>
<feature type="compositionally biased region" description="Polar residues" evidence="1">
    <location>
        <begin position="368"/>
        <end position="386"/>
    </location>
</feature>
<name>A0A1A5YM22_9BACL</name>
<keyword evidence="5" id="KW-1185">Reference proteome</keyword>
<feature type="compositionally biased region" description="Basic and acidic residues" evidence="1">
    <location>
        <begin position="358"/>
        <end position="367"/>
    </location>
</feature>
<keyword evidence="2" id="KW-0472">Membrane</keyword>
<proteinExistence type="predicted"/>
<dbReference type="STRING" id="1844972.A7K91_07385"/>
<dbReference type="AlphaFoldDB" id="A0A1A5YM22"/>
<dbReference type="CDD" id="cd07341">
    <property type="entry name" value="M56_BlaR1_MecR1_like"/>
    <property type="match status" value="1"/>
</dbReference>
<dbReference type="InterPro" id="IPR008756">
    <property type="entry name" value="Peptidase_M56"/>
</dbReference>
<dbReference type="PANTHER" id="PTHR34978:SF3">
    <property type="entry name" value="SLR0241 PROTEIN"/>
    <property type="match status" value="1"/>
</dbReference>
<keyword evidence="2" id="KW-1133">Transmembrane helix</keyword>
<evidence type="ECO:0000313" key="5">
    <source>
        <dbReference type="Proteomes" id="UP000092024"/>
    </source>
</evidence>
<feature type="domain" description="Peptidase M56" evidence="3">
    <location>
        <begin position="8"/>
        <end position="302"/>
    </location>
</feature>
<feature type="compositionally biased region" description="Low complexity" evidence="1">
    <location>
        <begin position="418"/>
        <end position="427"/>
    </location>
</feature>
<feature type="region of interest" description="Disordered" evidence="1">
    <location>
        <begin position="449"/>
        <end position="489"/>
    </location>
</feature>
<dbReference type="Pfam" id="PF05569">
    <property type="entry name" value="Peptidase_M56"/>
    <property type="match status" value="1"/>
</dbReference>
<reference evidence="4 5" key="1">
    <citation type="submission" date="2016-05" db="EMBL/GenBank/DDBJ databases">
        <title>Paenibacillus oryzae. sp. nov., isolated from the rice root.</title>
        <authorList>
            <person name="Zhang J."/>
            <person name="Zhang X."/>
        </authorList>
    </citation>
    <scope>NUCLEOTIDE SEQUENCE [LARGE SCALE GENOMIC DNA]</scope>
    <source>
        <strain evidence="4 5">1DrF-4</strain>
    </source>
</reference>
<sequence length="489" mass="52557">MNVMLELLFTLTIAGSVASAAILLLRLVPAERFPAFWRYKLGKMAIVFYLLPVTIALPRISVISTLSEGSALLRDKAGLQMPNPLSLSNLLSITAKPILTVPKNAVIVLLALWAAGALLFAAWQLYGYIRFTVVLRRSQSAVAANSEAAERLAAVKADLGITSKVALASSPLLQSPMLVGFFNPTIYLPAASIDGLDWDMVIRHELIHLKRKDIWVKAASLGISALHWFNPLVHLLRQDLATWSELSCDEAVVKKMSRSERLRYGQTILNVSAGNQLLARRLPVQFGASLSGEGKKLKRRLNAMLHVKKHSKKTMILLLSTVMMVAAVSIIAAIWASSVTPAVADPGTGDPIKLTGLGEKDDNESNRDSSANLKHNTDITSVNDANANAIKDTTTSPDTNTNATNHQGPVSEPNTILPEPSSSPSAAEPIINEIAPSDDTMLVAEGSNSTIAAESPQPIIVPAPLPSESGKISENKLNVMEDSIRPSVE</sequence>
<feature type="region of interest" description="Disordered" evidence="1">
    <location>
        <begin position="345"/>
        <end position="427"/>
    </location>
</feature>
<dbReference type="OrthoDB" id="9770467at2"/>
<gene>
    <name evidence="4" type="ORF">A7K91_07385</name>
</gene>
<dbReference type="PANTHER" id="PTHR34978">
    <property type="entry name" value="POSSIBLE SENSOR-TRANSDUCER PROTEIN BLAR"/>
    <property type="match status" value="1"/>
</dbReference>
<dbReference type="RefSeq" id="WP_068681570.1">
    <property type="nucleotide sequence ID" value="NZ_LYPA01000045.1"/>
</dbReference>
<feature type="transmembrane region" description="Helical" evidence="2">
    <location>
        <begin position="105"/>
        <end position="129"/>
    </location>
</feature>
<evidence type="ECO:0000259" key="3">
    <source>
        <dbReference type="Pfam" id="PF05569"/>
    </source>
</evidence>
<organism evidence="4 5">
    <name type="scientific">Paenibacillus oryzae</name>
    <dbReference type="NCBI Taxonomy" id="1844972"/>
    <lineage>
        <taxon>Bacteria</taxon>
        <taxon>Bacillati</taxon>
        <taxon>Bacillota</taxon>
        <taxon>Bacilli</taxon>
        <taxon>Bacillales</taxon>
        <taxon>Paenibacillaceae</taxon>
        <taxon>Paenibacillus</taxon>
    </lineage>
</organism>
<comment type="caution">
    <text evidence="4">The sequence shown here is derived from an EMBL/GenBank/DDBJ whole genome shotgun (WGS) entry which is preliminary data.</text>
</comment>